<dbReference type="InterPro" id="IPR036770">
    <property type="entry name" value="Ankyrin_rpt-contain_sf"/>
</dbReference>
<feature type="repeat" description="ANK" evidence="3">
    <location>
        <begin position="980"/>
        <end position="1012"/>
    </location>
</feature>
<feature type="domain" description="Peptidase A2" evidence="4">
    <location>
        <begin position="1164"/>
        <end position="1187"/>
    </location>
</feature>
<keyword evidence="2 3" id="KW-0040">ANK repeat</keyword>
<evidence type="ECO:0000259" key="4">
    <source>
        <dbReference type="PROSITE" id="PS50175"/>
    </source>
</evidence>
<evidence type="ECO:0000256" key="3">
    <source>
        <dbReference type="PROSITE-ProRule" id="PRU00023"/>
    </source>
</evidence>
<dbReference type="Pfam" id="PF24883">
    <property type="entry name" value="NPHP3_N"/>
    <property type="match status" value="1"/>
</dbReference>
<name>E3Q4M0_COLGM</name>
<feature type="repeat" description="ANK" evidence="3">
    <location>
        <begin position="1213"/>
        <end position="1236"/>
    </location>
</feature>
<dbReference type="InterPro" id="IPR001995">
    <property type="entry name" value="Peptidase_A2_cat"/>
</dbReference>
<dbReference type="PROSITE" id="PS50297">
    <property type="entry name" value="ANK_REP_REGION"/>
    <property type="match status" value="11"/>
</dbReference>
<dbReference type="HOGENOM" id="CLU_000288_34_2_1"/>
<dbReference type="Pfam" id="PF12796">
    <property type="entry name" value="Ank_2"/>
    <property type="match status" value="3"/>
</dbReference>
<reference evidence="7" key="1">
    <citation type="journal article" date="2012" name="Nat. Genet.">
        <title>Lifestyle transitions in plant pathogenic Colletotrichum fungi deciphered by genome and transcriptome analyses.</title>
        <authorList>
            <person name="O'Connell R.J."/>
            <person name="Thon M.R."/>
            <person name="Hacquard S."/>
            <person name="Amyotte S.G."/>
            <person name="Kleemann J."/>
            <person name="Torres M.F."/>
            <person name="Damm U."/>
            <person name="Buiate E.A."/>
            <person name="Epstein L."/>
            <person name="Alkan N."/>
            <person name="Altmueller J."/>
            <person name="Alvarado-Balderrama L."/>
            <person name="Bauser C.A."/>
            <person name="Becker C."/>
            <person name="Birren B.W."/>
            <person name="Chen Z."/>
            <person name="Choi J."/>
            <person name="Crouch J.A."/>
            <person name="Duvick J.P."/>
            <person name="Farman M.A."/>
            <person name="Gan P."/>
            <person name="Heiman D."/>
            <person name="Henrissat B."/>
            <person name="Howard R.J."/>
            <person name="Kabbage M."/>
            <person name="Koch C."/>
            <person name="Kracher B."/>
            <person name="Kubo Y."/>
            <person name="Law A.D."/>
            <person name="Lebrun M.-H."/>
            <person name="Lee Y.-H."/>
            <person name="Miyara I."/>
            <person name="Moore N."/>
            <person name="Neumann U."/>
            <person name="Nordstroem K."/>
            <person name="Panaccione D.G."/>
            <person name="Panstruga R."/>
            <person name="Place M."/>
            <person name="Proctor R.H."/>
            <person name="Prusky D."/>
            <person name="Rech G."/>
            <person name="Reinhardt R."/>
            <person name="Rollins J.A."/>
            <person name="Rounsley S."/>
            <person name="Schardl C.L."/>
            <person name="Schwartz D.C."/>
            <person name="Shenoy N."/>
            <person name="Shirasu K."/>
            <person name="Sikhakolli U.R."/>
            <person name="Stueber K."/>
            <person name="Sukno S.A."/>
            <person name="Sweigard J.A."/>
            <person name="Takano Y."/>
            <person name="Takahara H."/>
            <person name="Trail F."/>
            <person name="van der Does H.C."/>
            <person name="Voll L.M."/>
            <person name="Will I."/>
            <person name="Young S."/>
            <person name="Zeng Q."/>
            <person name="Zhang J."/>
            <person name="Zhou S."/>
            <person name="Dickman M.B."/>
            <person name="Schulze-Lefert P."/>
            <person name="Ver Loren van Themaat E."/>
            <person name="Ma L.-J."/>
            <person name="Vaillancourt L.J."/>
        </authorList>
    </citation>
    <scope>NUCLEOTIDE SEQUENCE [LARGE SCALE GENOMIC DNA]</scope>
    <source>
        <strain evidence="7">M1.001 / M2 / FGSC 10212</strain>
    </source>
</reference>
<dbReference type="InterPro" id="IPR027417">
    <property type="entry name" value="P-loop_NTPase"/>
</dbReference>
<dbReference type="AlphaFoldDB" id="E3Q4M0"/>
<proteinExistence type="predicted"/>
<dbReference type="RefSeq" id="XP_008090055.1">
    <property type="nucleotide sequence ID" value="XM_008091864.1"/>
</dbReference>
<dbReference type="GeneID" id="24406544"/>
<protein>
    <recommendedName>
        <fullName evidence="8">NACHT domain-containing protein</fullName>
    </recommendedName>
</protein>
<feature type="repeat" description="ANK" evidence="3">
    <location>
        <begin position="1180"/>
        <end position="1212"/>
    </location>
</feature>
<dbReference type="Gene3D" id="3.40.50.1580">
    <property type="entry name" value="Nucleoside phosphorylase domain"/>
    <property type="match status" value="1"/>
</dbReference>
<organism evidence="7">
    <name type="scientific">Colletotrichum graminicola (strain M1.001 / M2 / FGSC 10212)</name>
    <name type="common">Maize anthracnose fungus</name>
    <name type="synonym">Glomerella graminicola</name>
    <dbReference type="NCBI Taxonomy" id="645133"/>
    <lineage>
        <taxon>Eukaryota</taxon>
        <taxon>Fungi</taxon>
        <taxon>Dikarya</taxon>
        <taxon>Ascomycota</taxon>
        <taxon>Pezizomycotina</taxon>
        <taxon>Sordariomycetes</taxon>
        <taxon>Hypocreomycetidae</taxon>
        <taxon>Glomerellales</taxon>
        <taxon>Glomerellaceae</taxon>
        <taxon>Colletotrichum</taxon>
        <taxon>Colletotrichum graminicola species complex</taxon>
    </lineage>
</organism>
<dbReference type="Pfam" id="PF13637">
    <property type="entry name" value="Ank_4"/>
    <property type="match status" value="2"/>
</dbReference>
<feature type="repeat" description="ANK" evidence="3">
    <location>
        <begin position="951"/>
        <end position="979"/>
    </location>
</feature>
<evidence type="ECO:0000256" key="1">
    <source>
        <dbReference type="ARBA" id="ARBA00022737"/>
    </source>
</evidence>
<dbReference type="GO" id="GO:0006508">
    <property type="term" value="P:proteolysis"/>
    <property type="evidence" value="ECO:0007669"/>
    <property type="project" value="InterPro"/>
</dbReference>
<feature type="domain" description="Peptidase A2" evidence="4">
    <location>
        <begin position="1197"/>
        <end position="1210"/>
    </location>
</feature>
<dbReference type="PRINTS" id="PR01415">
    <property type="entry name" value="ANKYRIN"/>
</dbReference>
<dbReference type="Pfam" id="PF22939">
    <property type="entry name" value="WHD_GPIID"/>
    <property type="match status" value="1"/>
</dbReference>
<dbReference type="PANTHER" id="PTHR24171:SF9">
    <property type="entry name" value="ANKYRIN REPEAT DOMAIN-CONTAINING PROTEIN 39"/>
    <property type="match status" value="1"/>
</dbReference>
<dbReference type="SMART" id="SM00248">
    <property type="entry name" value="ANK"/>
    <property type="match status" value="11"/>
</dbReference>
<dbReference type="VEuPathDB" id="FungiDB:GLRG_01179"/>
<evidence type="ECO:0000259" key="5">
    <source>
        <dbReference type="PROSITE" id="PS50837"/>
    </source>
</evidence>
<dbReference type="InterPro" id="IPR002110">
    <property type="entry name" value="Ankyrin_rpt"/>
</dbReference>
<dbReference type="PANTHER" id="PTHR24171">
    <property type="entry name" value="ANKYRIN REPEAT DOMAIN-CONTAINING PROTEIN 39-RELATED"/>
    <property type="match status" value="1"/>
</dbReference>
<dbReference type="STRING" id="645133.E3Q4M0"/>
<keyword evidence="1" id="KW-0677">Repeat</keyword>
<accession>E3Q4M0</accession>
<feature type="repeat" description="ANK" evidence="3">
    <location>
        <begin position="1147"/>
        <end position="1179"/>
    </location>
</feature>
<dbReference type="PROSITE" id="PS50088">
    <property type="entry name" value="ANK_REPEAT"/>
    <property type="match status" value="11"/>
</dbReference>
<dbReference type="SUPFAM" id="SSF48403">
    <property type="entry name" value="Ankyrin repeat"/>
    <property type="match status" value="1"/>
</dbReference>
<dbReference type="InterPro" id="IPR035994">
    <property type="entry name" value="Nucleoside_phosphorylase_sf"/>
</dbReference>
<feature type="repeat" description="ANK" evidence="3">
    <location>
        <begin position="1048"/>
        <end position="1080"/>
    </location>
</feature>
<dbReference type="SUPFAM" id="SSF53167">
    <property type="entry name" value="Purine and uridine phosphorylases"/>
    <property type="match status" value="1"/>
</dbReference>
<dbReference type="OrthoDB" id="1577640at2759"/>
<dbReference type="Gene3D" id="3.40.50.300">
    <property type="entry name" value="P-loop containing nucleotide triphosphate hydrolases"/>
    <property type="match status" value="1"/>
</dbReference>
<feature type="repeat" description="ANK" evidence="3">
    <location>
        <begin position="1114"/>
        <end position="1146"/>
    </location>
</feature>
<evidence type="ECO:0008006" key="8">
    <source>
        <dbReference type="Google" id="ProtNLM"/>
    </source>
</evidence>
<dbReference type="GO" id="GO:0004190">
    <property type="term" value="F:aspartic-type endopeptidase activity"/>
    <property type="evidence" value="ECO:0007669"/>
    <property type="project" value="InterPro"/>
</dbReference>
<dbReference type="EMBL" id="GG697333">
    <property type="protein sequence ID" value="EFQ26035.1"/>
    <property type="molecule type" value="Genomic_DNA"/>
</dbReference>
<dbReference type="PROSITE" id="PS50175">
    <property type="entry name" value="ASP_PROT_RETROV"/>
    <property type="match status" value="2"/>
</dbReference>
<evidence type="ECO:0000256" key="2">
    <source>
        <dbReference type="ARBA" id="ARBA00023043"/>
    </source>
</evidence>
<dbReference type="Gene3D" id="1.25.40.20">
    <property type="entry name" value="Ankyrin repeat-containing domain"/>
    <property type="match status" value="4"/>
</dbReference>
<feature type="repeat" description="ANK" evidence="3">
    <location>
        <begin position="913"/>
        <end position="945"/>
    </location>
</feature>
<feature type="repeat" description="ANK" evidence="3">
    <location>
        <begin position="1017"/>
        <end position="1046"/>
    </location>
</feature>
<sequence length="1236" mass="136507">MTALKRLQHPQMYTVGWITALDKELTAAQAALEERHQKPENFRKHPKDTNSYVWGRIGDHNVVIASLAAGKYGTVSAATTAWSMISSLPHLRFGLMVGIGAGIPRLADNVDIRLGDIAVSQPTGTSPGVVQYDIGKLEDDGQFKRVGSLAPPPEVLLKGLAALKAEHRLKGPRVRDILDDMLQRHPRLAEESDDAAFVHQGAQNDRLFEASSVHVERPDPQSTTRACEHCDPKKEIRRRARRSIDPVVHYGVIASGNSVVKDGISRDDITRRLGCNSICFEMEAAGLMDNFPCLVIRGICDYADTHKNDRWQNYSAATAAAFAKELLEVIDSDDVERASRIDEVIEQHYLHYVAVHEDVSQIRSITNDMHQSLHSREVMRWLSPPDPSTNDNKALQQRHEGTGQWLLDSEEYLKWKTTPNSSLWLYGNPGCGKTILSSIVIKDLRTQSCSQSLLYFYFDFTDTSKQSLEKAIRSLIAQLYSQSEDVQTPLDTLCSTYKGHSRQPSIDVLISTFESMVQKIGEVWIVLDALDECQTRTAPKNEGLLCWVQSILNSSQANVHLLLTSRPDHDIKTELEKFVNDQILLQSDLVTKDIRVYYMIAVLISIAKLNRFRWVSCQLEALEKCPDPLSLRKTLQSLPRTLDETYARVLSKIPPEHEQNAKRILQFLAFSERPLRIEEAVDLIAVATESKPRFDAKNRMPEPSEISLYCPSLVAIVSRGGKDGGKKVKEMQLAHFSVKEYLISDRLETNVSESFREPLARASIVEICLVYLLELNHSLSLSNIRQSYPFAQYAARYWMNHAIQTEGSKIHHLIKEFCLHKDSPKTCYRLYSPDRPSEKEPKSFLREKTPLLYYVSYGGIVCAVEEVLKNGADVNAQGGRYGNALQAASAEGHTDIVHILINKGADVNAQGGRYGNALQAASQRGHTDIVHILINKGAEVNAQGGSWYRDALRAASAEGRTDIVHILIDKGADINAQGGRYGNALQAASQGGHTDIVHILIDKGADVNAQGGSWYGNALQAASQGGHADIVHILINKGADVNAQDGSRYGNALQAASQGGHTDIVHILIENGANASVANKDGQTPIYMASQNGHIEVVKLLLNNGADASVANKDGQTSIHIASQNGYIEVVKLLLDKGADVTVPDHNGWTPLIWASSNGHLEVVKLLLDKGADVTVLDHNGWTPLVWASSNGHLEVVKLLLDKGADATVVDYYNITPLSVASREGHTSIAKFLLSR</sequence>
<dbReference type="InterPro" id="IPR056884">
    <property type="entry name" value="NPHP3-like_N"/>
</dbReference>
<keyword evidence="7" id="KW-1185">Reference proteome</keyword>
<dbReference type="Proteomes" id="UP000008782">
    <property type="component" value="Unassembled WGS sequence"/>
</dbReference>
<dbReference type="GO" id="GO:0009116">
    <property type="term" value="P:nucleoside metabolic process"/>
    <property type="evidence" value="ECO:0007669"/>
    <property type="project" value="InterPro"/>
</dbReference>
<dbReference type="InterPro" id="IPR054471">
    <property type="entry name" value="GPIID_WHD"/>
</dbReference>
<feature type="repeat" description="ANK" evidence="3">
    <location>
        <begin position="880"/>
        <end position="912"/>
    </location>
</feature>
<evidence type="ECO:0000313" key="6">
    <source>
        <dbReference type="EMBL" id="EFQ26035.1"/>
    </source>
</evidence>
<evidence type="ECO:0000313" key="7">
    <source>
        <dbReference type="Proteomes" id="UP000008782"/>
    </source>
</evidence>
<feature type="domain" description="NACHT" evidence="5">
    <location>
        <begin position="421"/>
        <end position="568"/>
    </location>
</feature>
<dbReference type="SUPFAM" id="SSF52540">
    <property type="entry name" value="P-loop containing nucleoside triphosphate hydrolases"/>
    <property type="match status" value="1"/>
</dbReference>
<dbReference type="PROSITE" id="PS50837">
    <property type="entry name" value="NACHT"/>
    <property type="match status" value="1"/>
</dbReference>
<dbReference type="eggNOG" id="KOG0504">
    <property type="taxonomic scope" value="Eukaryota"/>
</dbReference>
<feature type="repeat" description="ANK" evidence="3">
    <location>
        <begin position="1081"/>
        <end position="1113"/>
    </location>
</feature>
<gene>
    <name evidence="6" type="ORF">GLRG_01179</name>
</gene>
<dbReference type="InterPro" id="IPR007111">
    <property type="entry name" value="NACHT_NTPase"/>
</dbReference>